<dbReference type="PANTHER" id="PTHR48078:SF6">
    <property type="entry name" value="L-THREONINE DEHYDRATASE CATABOLIC TDCB"/>
    <property type="match status" value="1"/>
</dbReference>
<dbReference type="InterPro" id="IPR036052">
    <property type="entry name" value="TrpB-like_PALP_sf"/>
</dbReference>
<accession>A0A250KZ16</accession>
<dbReference type="KEGG" id="mmai:sS8_4909"/>
<name>A0A250KZ16_9GAMM</name>
<dbReference type="InterPro" id="IPR050147">
    <property type="entry name" value="Ser/Thr_Dehydratase"/>
</dbReference>
<keyword evidence="3" id="KW-0456">Lyase</keyword>
<dbReference type="InterPro" id="IPR000634">
    <property type="entry name" value="Ser/Thr_deHydtase_PyrdxlP-BS"/>
</dbReference>
<dbReference type="GO" id="GO:0006565">
    <property type="term" value="P:L-serine catabolic process"/>
    <property type="evidence" value="ECO:0007669"/>
    <property type="project" value="TreeGrafter"/>
</dbReference>
<dbReference type="EMBL" id="AP017928">
    <property type="protein sequence ID" value="BBA36832.1"/>
    <property type="molecule type" value="Genomic_DNA"/>
</dbReference>
<dbReference type="RefSeq" id="WP_170161230.1">
    <property type="nucleotide sequence ID" value="NZ_AP017928.1"/>
</dbReference>
<dbReference type="Gene3D" id="3.40.50.1100">
    <property type="match status" value="2"/>
</dbReference>
<dbReference type="GO" id="GO:0009097">
    <property type="term" value="P:isoleucine biosynthetic process"/>
    <property type="evidence" value="ECO:0007669"/>
    <property type="project" value="TreeGrafter"/>
</dbReference>
<dbReference type="Pfam" id="PF00291">
    <property type="entry name" value="PALP"/>
    <property type="match status" value="1"/>
</dbReference>
<evidence type="ECO:0000259" key="4">
    <source>
        <dbReference type="Pfam" id="PF00291"/>
    </source>
</evidence>
<keyword evidence="2" id="KW-0663">Pyridoxal phosphate</keyword>
<dbReference type="PROSITE" id="PS00165">
    <property type="entry name" value="DEHYDRATASE_SER_THR"/>
    <property type="match status" value="1"/>
</dbReference>
<evidence type="ECO:0000256" key="1">
    <source>
        <dbReference type="ARBA" id="ARBA00001933"/>
    </source>
</evidence>
<dbReference type="PANTHER" id="PTHR48078">
    <property type="entry name" value="THREONINE DEHYDRATASE, MITOCHONDRIAL-RELATED"/>
    <property type="match status" value="1"/>
</dbReference>
<sequence>MPTPLNEVLRPAAIIEAPRLSRRLGATLTLVSETFQRTGSFKFRAAYHLASKVPQRHIITASSGNFGQALAYACRLLGKSCRVVMPKTSARVKVDAVREYGGIVEEVDIAVKSRAERVAELAAEHPDAYIASAYDDPWVIEGNASLGEEIAALHSNFEVVIAPVGGGGLTAGLVTGLRRAGSATPVIGAEPLLGNDAARSLKAGRIVANPSEPQTLADGARTVSLGRHNWEILHTGLSGIVEVPEAMIAEGVRLLFELANLKAEPTGALGVAALLTEPERFRGRSVCCVISGGNVDPEIYRKLLAVVG</sequence>
<protein>
    <submittedName>
        <fullName evidence="5">Pyridoxal-5'-phosphate-dependent protein beta subunit</fullName>
    </submittedName>
</protein>
<comment type="cofactor">
    <cofactor evidence="1">
        <name>pyridoxal 5'-phosphate</name>
        <dbReference type="ChEBI" id="CHEBI:597326"/>
    </cofactor>
</comment>
<dbReference type="Proteomes" id="UP000266313">
    <property type="component" value="Chromosome"/>
</dbReference>
<evidence type="ECO:0000313" key="6">
    <source>
        <dbReference type="Proteomes" id="UP000266313"/>
    </source>
</evidence>
<evidence type="ECO:0000256" key="3">
    <source>
        <dbReference type="ARBA" id="ARBA00023239"/>
    </source>
</evidence>
<keyword evidence="6" id="KW-1185">Reference proteome</keyword>
<dbReference type="GO" id="GO:0003941">
    <property type="term" value="F:L-serine ammonia-lyase activity"/>
    <property type="evidence" value="ECO:0007669"/>
    <property type="project" value="TreeGrafter"/>
</dbReference>
<gene>
    <name evidence="5" type="ORF">sS8_4909</name>
</gene>
<organism evidence="5 6">
    <name type="scientific">Methylocaldum marinum</name>
    <dbReference type="NCBI Taxonomy" id="1432792"/>
    <lineage>
        <taxon>Bacteria</taxon>
        <taxon>Pseudomonadati</taxon>
        <taxon>Pseudomonadota</taxon>
        <taxon>Gammaproteobacteria</taxon>
        <taxon>Methylococcales</taxon>
        <taxon>Methylococcaceae</taxon>
        <taxon>Methylocaldum</taxon>
    </lineage>
</organism>
<dbReference type="SUPFAM" id="SSF53686">
    <property type="entry name" value="Tryptophan synthase beta subunit-like PLP-dependent enzymes"/>
    <property type="match status" value="1"/>
</dbReference>
<dbReference type="AlphaFoldDB" id="A0A250KZ16"/>
<evidence type="ECO:0000256" key="2">
    <source>
        <dbReference type="ARBA" id="ARBA00022898"/>
    </source>
</evidence>
<evidence type="ECO:0000313" key="5">
    <source>
        <dbReference type="EMBL" id="BBA36832.1"/>
    </source>
</evidence>
<dbReference type="GO" id="GO:0004794">
    <property type="term" value="F:threonine deaminase activity"/>
    <property type="evidence" value="ECO:0007669"/>
    <property type="project" value="TreeGrafter"/>
</dbReference>
<proteinExistence type="predicted"/>
<dbReference type="GO" id="GO:0030170">
    <property type="term" value="F:pyridoxal phosphate binding"/>
    <property type="evidence" value="ECO:0007669"/>
    <property type="project" value="InterPro"/>
</dbReference>
<dbReference type="InterPro" id="IPR001926">
    <property type="entry name" value="TrpB-like_PALP"/>
</dbReference>
<dbReference type="GO" id="GO:0006567">
    <property type="term" value="P:L-threonine catabolic process"/>
    <property type="evidence" value="ECO:0007669"/>
    <property type="project" value="TreeGrafter"/>
</dbReference>
<reference evidence="5 6" key="1">
    <citation type="submission" date="2016-12" db="EMBL/GenBank/DDBJ databases">
        <title>Genome sequencing of Methylocaldum marinum.</title>
        <authorList>
            <person name="Takeuchi M."/>
            <person name="Kamagata Y."/>
            <person name="Hiraoka S."/>
            <person name="Oshima K."/>
            <person name="Hattori M."/>
            <person name="Iwasaki W."/>
        </authorList>
    </citation>
    <scope>NUCLEOTIDE SEQUENCE [LARGE SCALE GENOMIC DNA]</scope>
    <source>
        <strain evidence="5 6">S8</strain>
    </source>
</reference>
<feature type="domain" description="Tryptophan synthase beta chain-like PALP" evidence="4">
    <location>
        <begin position="9"/>
        <end position="292"/>
    </location>
</feature>